<accession>A0A9D4UPX0</accession>
<dbReference type="AlphaFoldDB" id="A0A9D4UPX0"/>
<keyword evidence="3" id="KW-1185">Reference proteome</keyword>
<dbReference type="OrthoDB" id="1962046at2759"/>
<organism evidence="2 3">
    <name type="scientific">Adiantum capillus-veneris</name>
    <name type="common">Maidenhair fern</name>
    <dbReference type="NCBI Taxonomy" id="13818"/>
    <lineage>
        <taxon>Eukaryota</taxon>
        <taxon>Viridiplantae</taxon>
        <taxon>Streptophyta</taxon>
        <taxon>Embryophyta</taxon>
        <taxon>Tracheophyta</taxon>
        <taxon>Polypodiopsida</taxon>
        <taxon>Polypodiidae</taxon>
        <taxon>Polypodiales</taxon>
        <taxon>Pteridineae</taxon>
        <taxon>Pteridaceae</taxon>
        <taxon>Vittarioideae</taxon>
        <taxon>Adiantum</taxon>
    </lineage>
</organism>
<evidence type="ECO:0000313" key="3">
    <source>
        <dbReference type="Proteomes" id="UP000886520"/>
    </source>
</evidence>
<feature type="region of interest" description="Disordered" evidence="1">
    <location>
        <begin position="140"/>
        <end position="160"/>
    </location>
</feature>
<reference evidence="2" key="1">
    <citation type="submission" date="2021-01" db="EMBL/GenBank/DDBJ databases">
        <title>Adiantum capillus-veneris genome.</title>
        <authorList>
            <person name="Fang Y."/>
            <person name="Liao Q."/>
        </authorList>
    </citation>
    <scope>NUCLEOTIDE SEQUENCE</scope>
    <source>
        <strain evidence="2">H3</strain>
        <tissue evidence="2">Leaf</tissue>
    </source>
</reference>
<dbReference type="EMBL" id="JABFUD020000013">
    <property type="protein sequence ID" value="KAI5071765.1"/>
    <property type="molecule type" value="Genomic_DNA"/>
</dbReference>
<protein>
    <submittedName>
        <fullName evidence="2">Uncharacterized protein</fullName>
    </submittedName>
</protein>
<gene>
    <name evidence="2" type="ORF">GOP47_0014016</name>
</gene>
<evidence type="ECO:0000256" key="1">
    <source>
        <dbReference type="SAM" id="MobiDB-lite"/>
    </source>
</evidence>
<dbReference type="Proteomes" id="UP000886520">
    <property type="component" value="Chromosome 13"/>
</dbReference>
<proteinExistence type="predicted"/>
<name>A0A9D4UPX0_ADICA</name>
<sequence length="210" mass="23210">MPKLAADGAADMQLFRSVSARQSQGSSSYGALWEKRRSTSFDDTHGEVAGACTASCAQDADIGISKKKTSFWRSRVWIFSKGKKGTLPAISEKEEGRSSKWKKLLHKLRSKAKEARKPAICSSTLDLQVANCDRSGFLTGEGRSKSNVNQPEKQQRLDTVYPEPTLVRQRSTAAIPIWERRSAACPPSLDLNNLRITGLRHVSRPHQARG</sequence>
<evidence type="ECO:0000313" key="2">
    <source>
        <dbReference type="EMBL" id="KAI5071765.1"/>
    </source>
</evidence>
<comment type="caution">
    <text evidence="2">The sequence shown here is derived from an EMBL/GenBank/DDBJ whole genome shotgun (WGS) entry which is preliminary data.</text>
</comment>